<name>A0A9W9SJ27_9EURO</name>
<dbReference type="Proteomes" id="UP001147747">
    <property type="component" value="Unassembled WGS sequence"/>
</dbReference>
<evidence type="ECO:0000313" key="2">
    <source>
        <dbReference type="Proteomes" id="UP001147747"/>
    </source>
</evidence>
<dbReference type="GeneID" id="81376257"/>
<accession>A0A9W9SJ27</accession>
<keyword evidence="2" id="KW-1185">Reference proteome</keyword>
<evidence type="ECO:0000313" key="1">
    <source>
        <dbReference type="EMBL" id="KAJ5379521.1"/>
    </source>
</evidence>
<dbReference type="EMBL" id="JAPZBU010000011">
    <property type="protein sequence ID" value="KAJ5379521.1"/>
    <property type="molecule type" value="Genomic_DNA"/>
</dbReference>
<dbReference type="AlphaFoldDB" id="A0A9W9SJ27"/>
<reference evidence="1" key="1">
    <citation type="submission" date="2022-12" db="EMBL/GenBank/DDBJ databases">
        <authorList>
            <person name="Petersen C."/>
        </authorList>
    </citation>
    <scope>NUCLEOTIDE SEQUENCE</scope>
    <source>
        <strain evidence="1">IBT 29677</strain>
    </source>
</reference>
<gene>
    <name evidence="1" type="ORF">N7509_012640</name>
</gene>
<protein>
    <submittedName>
        <fullName evidence="1">Uncharacterized protein</fullName>
    </submittedName>
</protein>
<dbReference type="RefSeq" id="XP_056483307.1">
    <property type="nucleotide sequence ID" value="XM_056637277.1"/>
</dbReference>
<sequence length="69" mass="7741">MMIPASVFGSADDAPGPVAFHILKLQYKTALENENYKTPLIELLHHIPQVQGPKLHIKNQWTGAKLDHQ</sequence>
<reference evidence="1" key="2">
    <citation type="journal article" date="2023" name="IMA Fungus">
        <title>Comparative genomic study of the Penicillium genus elucidates a diverse pangenome and 15 lateral gene transfer events.</title>
        <authorList>
            <person name="Petersen C."/>
            <person name="Sorensen T."/>
            <person name="Nielsen M.R."/>
            <person name="Sondergaard T.E."/>
            <person name="Sorensen J.L."/>
            <person name="Fitzpatrick D.A."/>
            <person name="Frisvad J.C."/>
            <person name="Nielsen K.L."/>
        </authorList>
    </citation>
    <scope>NUCLEOTIDE SEQUENCE</scope>
    <source>
        <strain evidence="1">IBT 29677</strain>
    </source>
</reference>
<organism evidence="1 2">
    <name type="scientific">Penicillium cosmopolitanum</name>
    <dbReference type="NCBI Taxonomy" id="1131564"/>
    <lineage>
        <taxon>Eukaryota</taxon>
        <taxon>Fungi</taxon>
        <taxon>Dikarya</taxon>
        <taxon>Ascomycota</taxon>
        <taxon>Pezizomycotina</taxon>
        <taxon>Eurotiomycetes</taxon>
        <taxon>Eurotiomycetidae</taxon>
        <taxon>Eurotiales</taxon>
        <taxon>Aspergillaceae</taxon>
        <taxon>Penicillium</taxon>
    </lineage>
</organism>
<comment type="caution">
    <text evidence="1">The sequence shown here is derived from an EMBL/GenBank/DDBJ whole genome shotgun (WGS) entry which is preliminary data.</text>
</comment>
<proteinExistence type="predicted"/>